<dbReference type="EMBL" id="AZHE01000019">
    <property type="protein sequence ID" value="KHN95907.1"/>
    <property type="molecule type" value="Genomic_DNA"/>
</dbReference>
<sequence>MRPGQQPDQKPRPVAASAGPRPHASTTWASAQDNVQRVPAKRKRAEETEALVEKLELALEVSENVEDSVALVLEFSFPESLGQHTRGRKRARILRALAKLRADLAQEQVYLEDTLRGLEGDQPPHGQPLQLVCHEFAPHLLCLRGILGDAIDLLNRLCRPEVLVEIEKSATARYELKLLITWGKAERAGLWRELPAISLGNAGMTAYWDRYADGAESRQGKTVVGEANSTTEPSAEAKKDQRRVRFK</sequence>
<evidence type="ECO:0000313" key="3">
    <source>
        <dbReference type="Proteomes" id="UP000030816"/>
    </source>
</evidence>
<feature type="region of interest" description="Disordered" evidence="1">
    <location>
        <begin position="1"/>
        <end position="42"/>
    </location>
</feature>
<dbReference type="AlphaFoldDB" id="A0A0B2WQY5"/>
<organism evidence="2 3">
    <name type="scientific">Metarhizium album (strain ARSEF 1941)</name>
    <dbReference type="NCBI Taxonomy" id="1081103"/>
    <lineage>
        <taxon>Eukaryota</taxon>
        <taxon>Fungi</taxon>
        <taxon>Dikarya</taxon>
        <taxon>Ascomycota</taxon>
        <taxon>Pezizomycotina</taxon>
        <taxon>Sordariomycetes</taxon>
        <taxon>Hypocreomycetidae</taxon>
        <taxon>Hypocreales</taxon>
        <taxon>Clavicipitaceae</taxon>
        <taxon>Metarhizium</taxon>
    </lineage>
</organism>
<evidence type="ECO:0000313" key="2">
    <source>
        <dbReference type="EMBL" id="KHN95907.1"/>
    </source>
</evidence>
<dbReference type="Proteomes" id="UP000030816">
    <property type="component" value="Unassembled WGS sequence"/>
</dbReference>
<evidence type="ECO:0000256" key="1">
    <source>
        <dbReference type="SAM" id="MobiDB-lite"/>
    </source>
</evidence>
<feature type="region of interest" description="Disordered" evidence="1">
    <location>
        <begin position="217"/>
        <end position="247"/>
    </location>
</feature>
<name>A0A0B2WQY5_METAS</name>
<dbReference type="GeneID" id="63740724"/>
<dbReference type="HOGENOM" id="CLU_1124780_0_0_1"/>
<reference evidence="2 3" key="1">
    <citation type="journal article" date="2014" name="Proc. Natl. Acad. Sci. U.S.A.">
        <title>Trajectory and genomic determinants of fungal-pathogen speciation and host adaptation.</title>
        <authorList>
            <person name="Hu X."/>
            <person name="Xiao G."/>
            <person name="Zheng P."/>
            <person name="Shang Y."/>
            <person name="Su Y."/>
            <person name="Zhang X."/>
            <person name="Liu X."/>
            <person name="Zhan S."/>
            <person name="St Leger R.J."/>
            <person name="Wang C."/>
        </authorList>
    </citation>
    <scope>NUCLEOTIDE SEQUENCE [LARGE SCALE GENOMIC DNA]</scope>
    <source>
        <strain evidence="2 3">ARSEF 1941</strain>
    </source>
</reference>
<accession>A0A0B2WQY5</accession>
<keyword evidence="3" id="KW-1185">Reference proteome</keyword>
<proteinExistence type="predicted"/>
<comment type="caution">
    <text evidence="2">The sequence shown here is derived from an EMBL/GenBank/DDBJ whole genome shotgun (WGS) entry which is preliminary data.</text>
</comment>
<protein>
    <submittedName>
        <fullName evidence="2">Uncharacterized protein</fullName>
    </submittedName>
</protein>
<dbReference type="RefSeq" id="XP_040676973.1">
    <property type="nucleotide sequence ID" value="XM_040825067.1"/>
</dbReference>
<feature type="compositionally biased region" description="Polar residues" evidence="1">
    <location>
        <begin position="24"/>
        <end position="35"/>
    </location>
</feature>
<gene>
    <name evidence="2" type="ORF">MAM_06269</name>
</gene>